<accession>A0A6M3XMG8</accession>
<gene>
    <name evidence="1" type="ORF">TM448B01517_0004</name>
</gene>
<reference evidence="1" key="1">
    <citation type="submission" date="2020-03" db="EMBL/GenBank/DDBJ databases">
        <title>The deep terrestrial virosphere.</title>
        <authorList>
            <person name="Holmfeldt K."/>
            <person name="Nilsson E."/>
            <person name="Simone D."/>
            <person name="Lopez-Fernandez M."/>
            <person name="Wu X."/>
            <person name="de Brujin I."/>
            <person name="Lundin D."/>
            <person name="Andersson A."/>
            <person name="Bertilsson S."/>
            <person name="Dopson M."/>
        </authorList>
    </citation>
    <scope>NUCLEOTIDE SEQUENCE</scope>
    <source>
        <strain evidence="1">TM448B01517</strain>
    </source>
</reference>
<organism evidence="1">
    <name type="scientific">viral metagenome</name>
    <dbReference type="NCBI Taxonomy" id="1070528"/>
    <lineage>
        <taxon>unclassified sequences</taxon>
        <taxon>metagenomes</taxon>
        <taxon>organismal metagenomes</taxon>
    </lineage>
</organism>
<evidence type="ECO:0000313" key="1">
    <source>
        <dbReference type="EMBL" id="QJH99170.1"/>
    </source>
</evidence>
<dbReference type="EMBL" id="MT144773">
    <property type="protein sequence ID" value="QJH99170.1"/>
    <property type="molecule type" value="Genomic_DNA"/>
</dbReference>
<protein>
    <submittedName>
        <fullName evidence="1">Uncharacterized protein</fullName>
    </submittedName>
</protein>
<name>A0A6M3XMG8_9ZZZZ</name>
<dbReference type="AlphaFoldDB" id="A0A6M3XMG8"/>
<proteinExistence type="predicted"/>
<sequence length="76" mass="8783">MTQFGEARKIMGDTLHDDTELFLRYQANIAAVLLDHGRITDHERREQTADRILRLIFDVPADNSPHRTLLVSPRDV</sequence>